<gene>
    <name evidence="2" type="ORF">AAV94_07710</name>
</gene>
<name>A0A0U1PZV6_9BURK</name>
<dbReference type="InterPro" id="IPR029068">
    <property type="entry name" value="Glyas_Bleomycin-R_OHBP_Dase"/>
</dbReference>
<sequence length="226" mass="25353">MMQRMQLSSTSAMFYGISHLQWPTTDLERSVALWRDAIGLIEARRGEGYVDLDSGNVLLRLMQVPTIESAVSLRLSVQDVGKAYEALLAAGAAARYAPMRTPELEEMACVSDANGHAIVLWRALSEDEWGFVPELPKQGEWQPDAEELLKRLLAHVPALFRMLVRRKTTRVIEMMAAEAKSPVTRELVIRGYITSSAKATRFRLIAPLKAEGINPDDYKEDFDFEG</sequence>
<dbReference type="Proteomes" id="UP000050580">
    <property type="component" value="Unassembled WGS sequence"/>
</dbReference>
<dbReference type="Pfam" id="PF00903">
    <property type="entry name" value="Glyoxalase"/>
    <property type="match status" value="1"/>
</dbReference>
<dbReference type="OrthoDB" id="8793130at2"/>
<accession>A0A0U1PZV6</accession>
<dbReference type="AlphaFoldDB" id="A0A0U1PZV6"/>
<evidence type="ECO:0000313" key="2">
    <source>
        <dbReference type="EMBL" id="KKW68032.1"/>
    </source>
</evidence>
<comment type="caution">
    <text evidence="2">The sequence shown here is derived from an EMBL/GenBank/DDBJ whole genome shotgun (WGS) entry which is preliminary data.</text>
</comment>
<protein>
    <recommendedName>
        <fullName evidence="1">VOC domain-containing protein</fullName>
    </recommendedName>
</protein>
<reference evidence="2 3" key="1">
    <citation type="submission" date="2015-05" db="EMBL/GenBank/DDBJ databases">
        <title>Draft genome sequence of Lampropedia sp. CT6, isolated from the microbial mat of a hot water spring, located at Manikaran, India.</title>
        <authorList>
            <person name="Tripathi C."/>
            <person name="Rani P."/>
            <person name="Mahato N.K."/>
            <person name="Lal R."/>
        </authorList>
    </citation>
    <scope>NUCLEOTIDE SEQUENCE [LARGE SCALE GENOMIC DNA]</scope>
    <source>
        <strain evidence="2 3">CT6</strain>
    </source>
</reference>
<dbReference type="InterPro" id="IPR020203">
    <property type="entry name" value="YneK"/>
</dbReference>
<dbReference type="PROSITE" id="PS51819">
    <property type="entry name" value="VOC"/>
    <property type="match status" value="1"/>
</dbReference>
<dbReference type="InterPro" id="IPR004360">
    <property type="entry name" value="Glyas_Fos-R_dOase_dom"/>
</dbReference>
<evidence type="ECO:0000313" key="3">
    <source>
        <dbReference type="Proteomes" id="UP000050580"/>
    </source>
</evidence>
<dbReference type="SUPFAM" id="SSF54593">
    <property type="entry name" value="Glyoxalase/Bleomycin resistance protein/Dihydroxybiphenyl dioxygenase"/>
    <property type="match status" value="1"/>
</dbReference>
<dbReference type="InterPro" id="IPR037523">
    <property type="entry name" value="VOC_core"/>
</dbReference>
<evidence type="ECO:0000259" key="1">
    <source>
        <dbReference type="PROSITE" id="PS51819"/>
    </source>
</evidence>
<keyword evidence="3" id="KW-1185">Reference proteome</keyword>
<dbReference type="Pfam" id="PF11084">
    <property type="entry name" value="DUF2621"/>
    <property type="match status" value="1"/>
</dbReference>
<dbReference type="Gene3D" id="3.10.180.10">
    <property type="entry name" value="2,3-Dihydroxybiphenyl 1,2-Dioxygenase, domain 1"/>
    <property type="match status" value="1"/>
</dbReference>
<dbReference type="EMBL" id="LBNQ01000023">
    <property type="protein sequence ID" value="KKW68032.1"/>
    <property type="molecule type" value="Genomic_DNA"/>
</dbReference>
<feature type="domain" description="VOC" evidence="1">
    <location>
        <begin position="16"/>
        <end position="123"/>
    </location>
</feature>
<organism evidence="2 3">
    <name type="scientific">Lampropedia cohaerens</name>
    <dbReference type="NCBI Taxonomy" id="1610491"/>
    <lineage>
        <taxon>Bacteria</taxon>
        <taxon>Pseudomonadati</taxon>
        <taxon>Pseudomonadota</taxon>
        <taxon>Betaproteobacteria</taxon>
        <taxon>Burkholderiales</taxon>
        <taxon>Comamonadaceae</taxon>
        <taxon>Lampropedia</taxon>
    </lineage>
</organism>
<dbReference type="STRING" id="1610491.AAV94_07710"/>
<proteinExistence type="predicted"/>